<keyword evidence="3" id="KW-1185">Reference proteome</keyword>
<protein>
    <recommendedName>
        <fullName evidence="1">Piwi domain-containing protein</fullName>
    </recommendedName>
</protein>
<evidence type="ECO:0000313" key="3">
    <source>
        <dbReference type="Proteomes" id="UP000796880"/>
    </source>
</evidence>
<sequence length="137" mass="15854">MVPPLFRHGCGFDPPPPYDTHCSYGRPPSHLRVIVARLIMSEPIQLQALLPRISRSTEPPIARTLLWDGVVEYQFNQVLNMELDQVIEVLRVEHCPLDLVTQINILRIFQVCKFLDENWSPKFAVIVAQKNHHAKFF</sequence>
<dbReference type="PROSITE" id="PS50822">
    <property type="entry name" value="PIWI"/>
    <property type="match status" value="1"/>
</dbReference>
<feature type="domain" description="Piwi" evidence="1">
    <location>
        <begin position="68"/>
        <end position="137"/>
    </location>
</feature>
<gene>
    <name evidence="2" type="ORF">FNV43_RR05390</name>
</gene>
<comment type="caution">
    <text evidence="2">The sequence shown here is derived from an EMBL/GenBank/DDBJ whole genome shotgun (WGS) entry which is preliminary data.</text>
</comment>
<accession>A0A8K0MQL9</accession>
<dbReference type="InterPro" id="IPR003165">
    <property type="entry name" value="Piwi"/>
</dbReference>
<dbReference type="GO" id="GO:0003676">
    <property type="term" value="F:nucleic acid binding"/>
    <property type="evidence" value="ECO:0007669"/>
    <property type="project" value="InterPro"/>
</dbReference>
<dbReference type="InterPro" id="IPR036397">
    <property type="entry name" value="RNaseH_sf"/>
</dbReference>
<dbReference type="Proteomes" id="UP000796880">
    <property type="component" value="Unassembled WGS sequence"/>
</dbReference>
<dbReference type="EMBL" id="VOIH02000002">
    <property type="protein sequence ID" value="KAF3454942.1"/>
    <property type="molecule type" value="Genomic_DNA"/>
</dbReference>
<evidence type="ECO:0000259" key="1">
    <source>
        <dbReference type="PROSITE" id="PS50822"/>
    </source>
</evidence>
<reference evidence="2" key="1">
    <citation type="submission" date="2020-03" db="EMBL/GenBank/DDBJ databases">
        <title>A high-quality chromosome-level genome assembly of a woody plant with both climbing and erect habits, Rhamnella rubrinervis.</title>
        <authorList>
            <person name="Lu Z."/>
            <person name="Yang Y."/>
            <person name="Zhu X."/>
            <person name="Sun Y."/>
        </authorList>
    </citation>
    <scope>NUCLEOTIDE SEQUENCE</scope>
    <source>
        <strain evidence="2">BYM</strain>
        <tissue evidence="2">Leaf</tissue>
    </source>
</reference>
<dbReference type="Gene3D" id="3.30.420.10">
    <property type="entry name" value="Ribonuclease H-like superfamily/Ribonuclease H"/>
    <property type="match status" value="1"/>
</dbReference>
<dbReference type="OrthoDB" id="1860322at2759"/>
<name>A0A8K0MQL9_9ROSA</name>
<evidence type="ECO:0000313" key="2">
    <source>
        <dbReference type="EMBL" id="KAF3454942.1"/>
    </source>
</evidence>
<organism evidence="2 3">
    <name type="scientific">Rhamnella rubrinervis</name>
    <dbReference type="NCBI Taxonomy" id="2594499"/>
    <lineage>
        <taxon>Eukaryota</taxon>
        <taxon>Viridiplantae</taxon>
        <taxon>Streptophyta</taxon>
        <taxon>Embryophyta</taxon>
        <taxon>Tracheophyta</taxon>
        <taxon>Spermatophyta</taxon>
        <taxon>Magnoliopsida</taxon>
        <taxon>eudicotyledons</taxon>
        <taxon>Gunneridae</taxon>
        <taxon>Pentapetalae</taxon>
        <taxon>rosids</taxon>
        <taxon>fabids</taxon>
        <taxon>Rosales</taxon>
        <taxon>Rhamnaceae</taxon>
        <taxon>rhamnoid group</taxon>
        <taxon>Rhamneae</taxon>
        <taxon>Rhamnella</taxon>
    </lineage>
</organism>
<dbReference type="Pfam" id="PF02171">
    <property type="entry name" value="Piwi"/>
    <property type="match status" value="1"/>
</dbReference>
<dbReference type="AlphaFoldDB" id="A0A8K0MQL9"/>
<proteinExistence type="predicted"/>